<dbReference type="InterPro" id="IPR000281">
    <property type="entry name" value="HTH_RpiR"/>
</dbReference>
<dbReference type="Gene3D" id="1.10.10.10">
    <property type="entry name" value="Winged helix-like DNA-binding domain superfamily/Winged helix DNA-binding domain"/>
    <property type="match status" value="1"/>
</dbReference>
<dbReference type="SUPFAM" id="SSF53697">
    <property type="entry name" value="SIS domain"/>
    <property type="match status" value="1"/>
</dbReference>
<dbReference type="AlphaFoldDB" id="A0A2S9QCD0"/>
<dbReference type="PANTHER" id="PTHR30514">
    <property type="entry name" value="GLUCOKINASE"/>
    <property type="match status" value="1"/>
</dbReference>
<dbReference type="Gene3D" id="3.40.50.10490">
    <property type="entry name" value="Glucose-6-phosphate isomerase like protein, domain 1"/>
    <property type="match status" value="1"/>
</dbReference>
<dbReference type="InterPro" id="IPR047640">
    <property type="entry name" value="RpiR-like"/>
</dbReference>
<dbReference type="GO" id="GO:0003700">
    <property type="term" value="F:DNA-binding transcription factor activity"/>
    <property type="evidence" value="ECO:0007669"/>
    <property type="project" value="InterPro"/>
</dbReference>
<dbReference type="InterPro" id="IPR001347">
    <property type="entry name" value="SIS_dom"/>
</dbReference>
<name>A0A2S9QCD0_9HYPH</name>
<reference evidence="5 6" key="1">
    <citation type="submission" date="2018-02" db="EMBL/GenBank/DDBJ databases">
        <title>Whole genome sequencing of endophytic bacterium.</title>
        <authorList>
            <person name="Eedara R."/>
            <person name="Podile A.R."/>
        </authorList>
    </citation>
    <scope>NUCLEOTIDE SEQUENCE [LARGE SCALE GENOMIC DNA]</scope>
    <source>
        <strain evidence="5 6">RP1T</strain>
    </source>
</reference>
<dbReference type="InterPro" id="IPR046348">
    <property type="entry name" value="SIS_dom_sf"/>
</dbReference>
<organism evidence="5 6">
    <name type="scientific">Labrys okinawensis</name>
    <dbReference type="NCBI Taxonomy" id="346911"/>
    <lineage>
        <taxon>Bacteria</taxon>
        <taxon>Pseudomonadati</taxon>
        <taxon>Pseudomonadota</taxon>
        <taxon>Alphaproteobacteria</taxon>
        <taxon>Hyphomicrobiales</taxon>
        <taxon>Xanthobacteraceae</taxon>
        <taxon>Labrys</taxon>
    </lineage>
</organism>
<keyword evidence="1" id="KW-0805">Transcription regulation</keyword>
<dbReference type="OrthoDB" id="3574600at2"/>
<dbReference type="CDD" id="cd05013">
    <property type="entry name" value="SIS_RpiR"/>
    <property type="match status" value="1"/>
</dbReference>
<keyword evidence="2" id="KW-0238">DNA-binding</keyword>
<evidence type="ECO:0000313" key="5">
    <source>
        <dbReference type="EMBL" id="PRH86970.1"/>
    </source>
</evidence>
<dbReference type="InterPro" id="IPR009057">
    <property type="entry name" value="Homeodomain-like_sf"/>
</dbReference>
<dbReference type="GO" id="GO:0097367">
    <property type="term" value="F:carbohydrate derivative binding"/>
    <property type="evidence" value="ECO:0007669"/>
    <property type="project" value="InterPro"/>
</dbReference>
<sequence>MASARTPRRGIAMEPPRAALPQTGTTLADRVAATMPSLSDAEKRAARALLARYPTTGMETVALFAERAKVSAPTILRFVAKLGFLGYADFRRALREEMEAQAEFPLTRPHADASTSALAEFGGALAETVQGSIAMINEAELARLVDILVDERRQVFLLGGDFTEPAARHLEFHLRKLRGRVRLFSPGLMRRADELAELRRKDVVILFDIRRYQADTVRTAEVARSREAVVALFTDQWMSDAAQVADIVLRARVDVPSPWDSLIGVIALVEAVALAIDARQWPIARARFETIEGVRHKLLP</sequence>
<comment type="caution">
    <text evidence="5">The sequence shown here is derived from an EMBL/GenBank/DDBJ whole genome shotgun (WGS) entry which is preliminary data.</text>
</comment>
<evidence type="ECO:0000259" key="4">
    <source>
        <dbReference type="PROSITE" id="PS51071"/>
    </source>
</evidence>
<gene>
    <name evidence="5" type="ORF">C5L14_16970</name>
</gene>
<evidence type="ECO:0000256" key="3">
    <source>
        <dbReference type="ARBA" id="ARBA00023163"/>
    </source>
</evidence>
<dbReference type="PANTHER" id="PTHR30514:SF18">
    <property type="entry name" value="RPIR-FAMILY TRANSCRIPTIONAL REGULATOR"/>
    <property type="match status" value="1"/>
</dbReference>
<evidence type="ECO:0000313" key="6">
    <source>
        <dbReference type="Proteomes" id="UP000237682"/>
    </source>
</evidence>
<dbReference type="Proteomes" id="UP000237682">
    <property type="component" value="Unassembled WGS sequence"/>
</dbReference>
<dbReference type="InterPro" id="IPR036388">
    <property type="entry name" value="WH-like_DNA-bd_sf"/>
</dbReference>
<dbReference type="InterPro" id="IPR035472">
    <property type="entry name" value="RpiR-like_SIS"/>
</dbReference>
<dbReference type="Pfam" id="PF01380">
    <property type="entry name" value="SIS"/>
    <property type="match status" value="1"/>
</dbReference>
<dbReference type="Pfam" id="PF01418">
    <property type="entry name" value="HTH_6"/>
    <property type="match status" value="1"/>
</dbReference>
<proteinExistence type="predicted"/>
<keyword evidence="3" id="KW-0804">Transcription</keyword>
<evidence type="ECO:0000256" key="2">
    <source>
        <dbReference type="ARBA" id="ARBA00023125"/>
    </source>
</evidence>
<dbReference type="GO" id="GO:0003677">
    <property type="term" value="F:DNA binding"/>
    <property type="evidence" value="ECO:0007669"/>
    <property type="project" value="UniProtKB-KW"/>
</dbReference>
<protein>
    <submittedName>
        <fullName evidence="5">RpiR family transcriptional regulator</fullName>
    </submittedName>
</protein>
<evidence type="ECO:0000256" key="1">
    <source>
        <dbReference type="ARBA" id="ARBA00023015"/>
    </source>
</evidence>
<feature type="domain" description="HTH rpiR-type" evidence="4">
    <location>
        <begin position="25"/>
        <end position="101"/>
    </location>
</feature>
<dbReference type="SUPFAM" id="SSF46689">
    <property type="entry name" value="Homeodomain-like"/>
    <property type="match status" value="1"/>
</dbReference>
<keyword evidence="6" id="KW-1185">Reference proteome</keyword>
<dbReference type="PROSITE" id="PS51071">
    <property type="entry name" value="HTH_RPIR"/>
    <property type="match status" value="1"/>
</dbReference>
<accession>A0A2S9QCD0</accession>
<dbReference type="GO" id="GO:1901135">
    <property type="term" value="P:carbohydrate derivative metabolic process"/>
    <property type="evidence" value="ECO:0007669"/>
    <property type="project" value="InterPro"/>
</dbReference>
<dbReference type="EMBL" id="PUEJ01000005">
    <property type="protein sequence ID" value="PRH86970.1"/>
    <property type="molecule type" value="Genomic_DNA"/>
</dbReference>